<evidence type="ECO:0000256" key="4">
    <source>
        <dbReference type="ARBA" id="ARBA00023002"/>
    </source>
</evidence>
<dbReference type="FunFam" id="3.40.50.720:FF:000019">
    <property type="entry name" value="Glycerol-3-phosphate dehydrogenase [NAD(P)+]"/>
    <property type="match status" value="1"/>
</dbReference>
<dbReference type="GO" id="GO:0006650">
    <property type="term" value="P:glycerophospholipid metabolic process"/>
    <property type="evidence" value="ECO:0007669"/>
    <property type="project" value="UniProtKB-UniRule"/>
</dbReference>
<keyword evidence="13" id="KW-0547">Nucleotide-binding</keyword>
<reference evidence="20" key="1">
    <citation type="submission" date="2019-08" db="EMBL/GenBank/DDBJ databases">
        <title>Genomic characterization of a novel candidate phylum (ARYD3) from a high temperature, high salinity tertiary oil reservoir in north central Oklahoma, USA.</title>
        <authorList>
            <person name="Youssef N.H."/>
            <person name="Yadav A."/>
            <person name="Elshahed M.S."/>
        </authorList>
    </citation>
    <scope>NUCLEOTIDE SEQUENCE [LARGE SCALE GENOMIC DNA]</scope>
    <source>
        <strain evidence="20">ARYD3</strain>
    </source>
</reference>
<feature type="binding site" evidence="16">
    <location>
        <position position="85"/>
    </location>
    <ligand>
        <name>NAD(+)</name>
        <dbReference type="ChEBI" id="CHEBI:57540"/>
    </ligand>
</feature>
<dbReference type="HAMAP" id="MF_00394">
    <property type="entry name" value="NAD_Glyc3P_dehydrog"/>
    <property type="match status" value="1"/>
</dbReference>
<evidence type="ECO:0000259" key="19">
    <source>
        <dbReference type="Pfam" id="PF07479"/>
    </source>
</evidence>
<comment type="subcellular location">
    <subcellularLocation>
        <location evidence="13">Cytoplasm</location>
    </subcellularLocation>
</comment>
<evidence type="ECO:0000256" key="16">
    <source>
        <dbReference type="PIRSR" id="PIRSR000114-3"/>
    </source>
</evidence>
<gene>
    <name evidence="13" type="primary">gpsA</name>
    <name evidence="20" type="ORF">FXF47_02660</name>
</gene>
<dbReference type="Gene3D" id="1.10.1040.10">
    <property type="entry name" value="N-(1-d-carboxylethyl)-l-norvaline Dehydrogenase, domain 2"/>
    <property type="match status" value="1"/>
</dbReference>
<evidence type="ECO:0000256" key="17">
    <source>
        <dbReference type="RuleBase" id="RU000437"/>
    </source>
</evidence>
<feature type="binding site" evidence="13">
    <location>
        <position position="136"/>
    </location>
    <ligand>
        <name>sn-glycerol 3-phosphate</name>
        <dbReference type="ChEBI" id="CHEBI:57597"/>
    </ligand>
</feature>
<dbReference type="GO" id="GO:0005975">
    <property type="term" value="P:carbohydrate metabolic process"/>
    <property type="evidence" value="ECO:0007669"/>
    <property type="project" value="InterPro"/>
</dbReference>
<evidence type="ECO:0000256" key="13">
    <source>
        <dbReference type="HAMAP-Rule" id="MF_00394"/>
    </source>
</evidence>
<feature type="binding site" evidence="13">
    <location>
        <position position="253"/>
    </location>
    <ligand>
        <name>sn-glycerol 3-phosphate</name>
        <dbReference type="ChEBI" id="CHEBI:57597"/>
    </ligand>
</feature>
<keyword evidence="3 13" id="KW-0521">NADP</keyword>
<proteinExistence type="inferred from homology"/>
<evidence type="ECO:0000256" key="8">
    <source>
        <dbReference type="ARBA" id="ARBA00023264"/>
    </source>
</evidence>
<keyword evidence="5 13" id="KW-0520">NAD</keyword>
<dbReference type="InterPro" id="IPR006168">
    <property type="entry name" value="G3P_DH_NAD-dep"/>
</dbReference>
<dbReference type="SUPFAM" id="SSF48179">
    <property type="entry name" value="6-phosphogluconate dehydrogenase C-terminal domain-like"/>
    <property type="match status" value="1"/>
</dbReference>
<feature type="binding site" evidence="13">
    <location>
        <position position="242"/>
    </location>
    <ligand>
        <name>sn-glycerol 3-phosphate</name>
        <dbReference type="ChEBI" id="CHEBI:57597"/>
    </ligand>
</feature>
<evidence type="ECO:0000313" key="20">
    <source>
        <dbReference type="EMBL" id="TYB31791.1"/>
    </source>
</evidence>
<comment type="caution">
    <text evidence="13">Lacks conserved residue(s) required for the propagation of feature annotation.</text>
</comment>
<feature type="binding site" evidence="13">
    <location>
        <position position="189"/>
    </location>
    <ligand>
        <name>sn-glycerol 3-phosphate</name>
        <dbReference type="ChEBI" id="CHEBI:57597"/>
    </ligand>
</feature>
<dbReference type="InterPro" id="IPR011128">
    <property type="entry name" value="G3P_DH_NAD-dep_N"/>
</dbReference>
<dbReference type="AlphaFoldDB" id="A0A5D0MJS7"/>
<feature type="binding site" evidence="15">
    <location>
        <position position="106"/>
    </location>
    <ligand>
        <name>substrate</name>
    </ligand>
</feature>
<name>A0A5D0MJS7_9BACT</name>
<dbReference type="Gene3D" id="3.40.50.720">
    <property type="entry name" value="NAD(P)-binding Rossmann-like Domain"/>
    <property type="match status" value="1"/>
</dbReference>
<evidence type="ECO:0000256" key="11">
    <source>
        <dbReference type="ARBA" id="ARBA00069372"/>
    </source>
</evidence>
<dbReference type="GO" id="GO:0046167">
    <property type="term" value="P:glycerol-3-phosphate biosynthetic process"/>
    <property type="evidence" value="ECO:0007669"/>
    <property type="project" value="UniProtKB-UniRule"/>
</dbReference>
<dbReference type="Pfam" id="PF01210">
    <property type="entry name" value="NAD_Gly3P_dh_N"/>
    <property type="match status" value="1"/>
</dbReference>
<dbReference type="InterPro" id="IPR006109">
    <property type="entry name" value="G3P_DH_NAD-dep_C"/>
</dbReference>
<feature type="binding site" evidence="13">
    <location>
        <position position="52"/>
    </location>
    <ligand>
        <name>NADPH</name>
        <dbReference type="ChEBI" id="CHEBI:57783"/>
    </ligand>
</feature>
<keyword evidence="21" id="KW-1185">Reference proteome</keyword>
<feature type="binding site" evidence="16">
    <location>
        <position position="138"/>
    </location>
    <ligand>
        <name>NAD(+)</name>
        <dbReference type="ChEBI" id="CHEBI:57540"/>
    </ligand>
</feature>
<feature type="binding site" evidence="13">
    <location>
        <position position="138"/>
    </location>
    <ligand>
        <name>NADPH</name>
        <dbReference type="ChEBI" id="CHEBI:57783"/>
    </ligand>
</feature>
<dbReference type="EMBL" id="VSIX01000029">
    <property type="protein sequence ID" value="TYB31791.1"/>
    <property type="molecule type" value="Genomic_DNA"/>
</dbReference>
<evidence type="ECO:0000256" key="7">
    <source>
        <dbReference type="ARBA" id="ARBA00023209"/>
    </source>
</evidence>
<evidence type="ECO:0000256" key="10">
    <source>
        <dbReference type="ARBA" id="ARBA00066687"/>
    </source>
</evidence>
<keyword evidence="7 13" id="KW-0594">Phospholipid biosynthesis</keyword>
<dbReference type="GO" id="GO:0141152">
    <property type="term" value="F:glycerol-3-phosphate dehydrogenase (NAD+) activity"/>
    <property type="evidence" value="ECO:0007669"/>
    <property type="project" value="RHEA"/>
</dbReference>
<feature type="binding site" evidence="13">
    <location>
        <position position="277"/>
    </location>
    <ligand>
        <name>NADPH</name>
        <dbReference type="ChEBI" id="CHEBI:57783"/>
    </ligand>
</feature>
<dbReference type="NCBIfam" id="NF000942">
    <property type="entry name" value="PRK00094.1-4"/>
    <property type="match status" value="1"/>
</dbReference>
<feature type="active site" description="Proton acceptor" evidence="13 14">
    <location>
        <position position="189"/>
    </location>
</feature>
<feature type="binding site" evidence="16">
    <location>
        <begin position="11"/>
        <end position="16"/>
    </location>
    <ligand>
        <name>NAD(+)</name>
        <dbReference type="ChEBI" id="CHEBI:57540"/>
    </ligand>
</feature>
<evidence type="ECO:0000256" key="14">
    <source>
        <dbReference type="PIRSR" id="PIRSR000114-1"/>
    </source>
</evidence>
<dbReference type="GO" id="GO:0051287">
    <property type="term" value="F:NAD binding"/>
    <property type="evidence" value="ECO:0007669"/>
    <property type="project" value="InterPro"/>
</dbReference>
<comment type="catalytic activity">
    <reaction evidence="9">
        <text>sn-glycerol 3-phosphate + NADP(+) = dihydroxyacetone phosphate + NADPH + H(+)</text>
        <dbReference type="Rhea" id="RHEA:11096"/>
        <dbReference type="ChEBI" id="CHEBI:15378"/>
        <dbReference type="ChEBI" id="CHEBI:57597"/>
        <dbReference type="ChEBI" id="CHEBI:57642"/>
        <dbReference type="ChEBI" id="CHEBI:57783"/>
        <dbReference type="ChEBI" id="CHEBI:58349"/>
        <dbReference type="EC" id="1.1.1.94"/>
    </reaction>
    <physiologicalReaction direction="right-to-left" evidence="9">
        <dbReference type="Rhea" id="RHEA:11098"/>
    </physiologicalReaction>
</comment>
<dbReference type="UniPathway" id="UPA00940"/>
<feature type="binding site" evidence="13">
    <location>
        <position position="253"/>
    </location>
    <ligand>
        <name>NADPH</name>
        <dbReference type="ChEBI" id="CHEBI:57783"/>
    </ligand>
</feature>
<dbReference type="PROSITE" id="PS00957">
    <property type="entry name" value="NAD_G3PDH"/>
    <property type="match status" value="1"/>
</dbReference>
<feature type="binding site" evidence="13">
    <location>
        <position position="106"/>
    </location>
    <ligand>
        <name>NADPH</name>
        <dbReference type="ChEBI" id="CHEBI:57783"/>
    </ligand>
</feature>
<dbReference type="PANTHER" id="PTHR11728:SF1">
    <property type="entry name" value="GLYCEROL-3-PHOSPHATE DEHYDROGENASE [NAD(+)] 2, CHLOROPLASTIC"/>
    <property type="match status" value="1"/>
</dbReference>
<evidence type="ECO:0000259" key="18">
    <source>
        <dbReference type="Pfam" id="PF01210"/>
    </source>
</evidence>
<evidence type="ECO:0000256" key="1">
    <source>
        <dbReference type="ARBA" id="ARBA00011009"/>
    </source>
</evidence>
<dbReference type="GO" id="GO:0046168">
    <property type="term" value="P:glycerol-3-phosphate catabolic process"/>
    <property type="evidence" value="ECO:0007669"/>
    <property type="project" value="InterPro"/>
</dbReference>
<dbReference type="GO" id="GO:0005829">
    <property type="term" value="C:cytosol"/>
    <property type="evidence" value="ECO:0007669"/>
    <property type="project" value="TreeGrafter"/>
</dbReference>
<keyword evidence="6 13" id="KW-0443">Lipid metabolism</keyword>
<feature type="binding site" evidence="16">
    <location>
        <position position="253"/>
    </location>
    <ligand>
        <name>NAD(+)</name>
        <dbReference type="ChEBI" id="CHEBI:57540"/>
    </ligand>
</feature>
<dbReference type="GO" id="GO:0141153">
    <property type="term" value="F:glycerol-3-phosphate dehydrogenase (NADP+) activity"/>
    <property type="evidence" value="ECO:0007669"/>
    <property type="project" value="RHEA"/>
</dbReference>
<dbReference type="GO" id="GO:0008654">
    <property type="term" value="P:phospholipid biosynthetic process"/>
    <property type="evidence" value="ECO:0007669"/>
    <property type="project" value="UniProtKB-KW"/>
</dbReference>
<dbReference type="PIRSF" id="PIRSF000114">
    <property type="entry name" value="Glycerol-3-P_dh"/>
    <property type="match status" value="1"/>
</dbReference>
<organism evidence="20 21">
    <name type="scientific">Candidatus Mcinerneyibacterium aminivorans</name>
    <dbReference type="NCBI Taxonomy" id="2703815"/>
    <lineage>
        <taxon>Bacteria</taxon>
        <taxon>Candidatus Macinerneyibacteriota</taxon>
        <taxon>Candidatus Mcinerneyibacteria</taxon>
        <taxon>Candidatus Mcinerneyibacteriales</taxon>
        <taxon>Candidatus Mcinerneyibacteriaceae</taxon>
        <taxon>Candidatus Mcinerneyibacterium</taxon>
    </lineage>
</organism>
<dbReference type="FunFam" id="1.10.1040.10:FF:000001">
    <property type="entry name" value="Glycerol-3-phosphate dehydrogenase [NAD(P)+]"/>
    <property type="match status" value="1"/>
</dbReference>
<evidence type="ECO:0000256" key="5">
    <source>
        <dbReference type="ARBA" id="ARBA00023027"/>
    </source>
</evidence>
<comment type="function">
    <text evidence="13">Catalyzes the reduction of the glycolytic intermediate dihydroxyacetone phosphate (DHAP) to sn-glycerol 3-phosphate (G3P), the key precursor for phospholipid synthesis.</text>
</comment>
<dbReference type="NCBIfam" id="NF000940">
    <property type="entry name" value="PRK00094.1-2"/>
    <property type="match status" value="1"/>
</dbReference>
<keyword evidence="13" id="KW-0963">Cytoplasm</keyword>
<dbReference type="PRINTS" id="PR00077">
    <property type="entry name" value="GPDHDRGNASE"/>
</dbReference>
<evidence type="ECO:0000313" key="21">
    <source>
        <dbReference type="Proteomes" id="UP000324143"/>
    </source>
</evidence>
<feature type="domain" description="Glycerol-3-phosphate dehydrogenase NAD-dependent N-terminal" evidence="18">
    <location>
        <begin position="8"/>
        <end position="154"/>
    </location>
</feature>
<feature type="domain" description="Glycerol-3-phosphate dehydrogenase NAD-dependent C-terminal" evidence="19">
    <location>
        <begin position="178"/>
        <end position="318"/>
    </location>
</feature>
<comment type="catalytic activity">
    <reaction evidence="13">
        <text>sn-glycerol 3-phosphate + NAD(+) = dihydroxyacetone phosphate + NADH + H(+)</text>
        <dbReference type="Rhea" id="RHEA:11092"/>
        <dbReference type="ChEBI" id="CHEBI:15378"/>
        <dbReference type="ChEBI" id="CHEBI:57540"/>
        <dbReference type="ChEBI" id="CHEBI:57597"/>
        <dbReference type="ChEBI" id="CHEBI:57642"/>
        <dbReference type="ChEBI" id="CHEBI:57945"/>
        <dbReference type="EC" id="1.1.1.94"/>
    </reaction>
</comment>
<evidence type="ECO:0000256" key="3">
    <source>
        <dbReference type="ARBA" id="ARBA00022857"/>
    </source>
</evidence>
<feature type="binding site" evidence="13">
    <location>
        <position position="134"/>
    </location>
    <ligand>
        <name>sn-glycerol 3-phosphate</name>
        <dbReference type="ChEBI" id="CHEBI:57597"/>
    </ligand>
</feature>
<accession>A0A5D0MJS7</accession>
<comment type="pathway">
    <text evidence="13">Membrane lipid metabolism; glycerophospholipid metabolism.</text>
</comment>
<evidence type="ECO:0000256" key="15">
    <source>
        <dbReference type="PIRSR" id="PIRSR000114-2"/>
    </source>
</evidence>
<evidence type="ECO:0000256" key="12">
    <source>
        <dbReference type="ARBA" id="ARBA00080511"/>
    </source>
</evidence>
<feature type="binding site" evidence="13">
    <location>
        <position position="106"/>
    </location>
    <ligand>
        <name>sn-glycerol 3-phosphate</name>
        <dbReference type="ChEBI" id="CHEBI:57597"/>
    </ligand>
</feature>
<sequence length="333" mass="37005">MEDNMKYGIVGAGIWGTVFGNYLSNKGLDVKIWAYEKEVVNSINNFNENSMYFREAKLNKNLNATNELDEVCNRDVLINAVPVQFMDEVWKLTNLDSKKIIINLSKGIEIGTMNFPVDIIKKYCADSLIYILSGPSFAEEVYEKMHTAVVLAGDINKTAKKIQKQLSSNFFRVYLNEDALGVELSSALKNVMAIASGMIEGLGLGKNTRSALITRGLAEITRLGKQIGADMKTFSGLAGMGDLILTCTDSKSRNYSFGKLLAKNYSADDALNNAGGIVEGYYTVKNAEDLSQKFSVEMPITKAVYDVIYNNAEIENIINRLMQRELKNELWGL</sequence>
<keyword evidence="4 13" id="KW-0560">Oxidoreductase</keyword>
<dbReference type="InterPro" id="IPR008927">
    <property type="entry name" value="6-PGluconate_DH-like_C_sf"/>
</dbReference>
<feature type="binding site" evidence="13">
    <location>
        <position position="15"/>
    </location>
    <ligand>
        <name>NADPH</name>
        <dbReference type="ChEBI" id="CHEBI:57783"/>
    </ligand>
</feature>
<evidence type="ECO:0000256" key="2">
    <source>
        <dbReference type="ARBA" id="ARBA00022516"/>
    </source>
</evidence>
<evidence type="ECO:0000256" key="6">
    <source>
        <dbReference type="ARBA" id="ARBA00023098"/>
    </source>
</evidence>
<feature type="binding site" evidence="13">
    <location>
        <position position="279"/>
    </location>
    <ligand>
        <name>NADPH</name>
        <dbReference type="ChEBI" id="CHEBI:57783"/>
    </ligand>
</feature>
<comment type="similarity">
    <text evidence="1 13 17">Belongs to the NAD-dependent glycerol-3-phosphate dehydrogenase family.</text>
</comment>
<keyword evidence="2 13" id="KW-0444">Lipid biosynthesis</keyword>
<dbReference type="Proteomes" id="UP000324143">
    <property type="component" value="Unassembled WGS sequence"/>
</dbReference>
<dbReference type="EC" id="1.1.1.94" evidence="10 13"/>
<feature type="binding site" evidence="13">
    <location>
        <position position="254"/>
    </location>
    <ligand>
        <name>sn-glycerol 3-phosphate</name>
        <dbReference type="ChEBI" id="CHEBI:57597"/>
    </ligand>
</feature>
<feature type="binding site" evidence="15">
    <location>
        <begin position="253"/>
        <end position="254"/>
    </location>
    <ligand>
        <name>substrate</name>
    </ligand>
</feature>
<dbReference type="InterPro" id="IPR013328">
    <property type="entry name" value="6PGD_dom2"/>
</dbReference>
<comment type="caution">
    <text evidence="20">The sequence shown here is derived from an EMBL/GenBank/DDBJ whole genome shotgun (WGS) entry which is preliminary data.</text>
</comment>
<feature type="binding site" evidence="13">
    <location>
        <position position="252"/>
    </location>
    <ligand>
        <name>sn-glycerol 3-phosphate</name>
        <dbReference type="ChEBI" id="CHEBI:57597"/>
    </ligand>
</feature>
<dbReference type="PANTHER" id="PTHR11728">
    <property type="entry name" value="GLYCEROL-3-PHOSPHATE DEHYDROGENASE"/>
    <property type="match status" value="1"/>
</dbReference>
<dbReference type="SUPFAM" id="SSF51735">
    <property type="entry name" value="NAD(P)-binding Rossmann-fold domains"/>
    <property type="match status" value="1"/>
</dbReference>
<dbReference type="InterPro" id="IPR036291">
    <property type="entry name" value="NAD(P)-bd_dom_sf"/>
</dbReference>
<evidence type="ECO:0000256" key="9">
    <source>
        <dbReference type="ARBA" id="ARBA00052716"/>
    </source>
</evidence>
<keyword evidence="8 13" id="KW-1208">Phospholipid metabolism</keyword>
<protein>
    <recommendedName>
        <fullName evidence="11 13">Glycerol-3-phosphate dehydrogenase [NAD(P)+]</fullName>
        <ecNumber evidence="10 13">1.1.1.94</ecNumber>
    </recommendedName>
    <alternativeName>
        <fullName evidence="13">NAD(P)(+)-dependent glycerol-3-phosphate dehydrogenase</fullName>
    </alternativeName>
    <alternativeName>
        <fullName evidence="12 13">NAD(P)H-dependent dihydroxyacetone-phosphate reductase</fullName>
    </alternativeName>
</protein>
<dbReference type="Pfam" id="PF07479">
    <property type="entry name" value="NAD_Gly3P_dh_C"/>
    <property type="match status" value="1"/>
</dbReference>